<dbReference type="EMBL" id="AAVT01000001">
    <property type="protein sequence ID" value="EAW32473.1"/>
    <property type="molecule type" value="Genomic_DNA"/>
</dbReference>
<dbReference type="Proteomes" id="UP000004931">
    <property type="component" value="Unassembled WGS sequence"/>
</dbReference>
<proteinExistence type="predicted"/>
<keyword evidence="2" id="KW-1185">Reference proteome</keyword>
<dbReference type="STRING" id="247633.GP2143_14496"/>
<comment type="caution">
    <text evidence="1">The sequence shown here is derived from an EMBL/GenBank/DDBJ whole genome shotgun (WGS) entry which is preliminary data.</text>
</comment>
<accession>A0Y8L9</accession>
<gene>
    <name evidence="1" type="ORF">GP2143_14496</name>
</gene>
<organism evidence="1 2">
    <name type="scientific">marine gamma proteobacterium HTCC2143</name>
    <dbReference type="NCBI Taxonomy" id="247633"/>
    <lineage>
        <taxon>Bacteria</taxon>
        <taxon>Pseudomonadati</taxon>
        <taxon>Pseudomonadota</taxon>
        <taxon>Gammaproteobacteria</taxon>
        <taxon>Cellvibrionales</taxon>
        <taxon>Spongiibacteraceae</taxon>
        <taxon>BD1-7 clade</taxon>
    </lineage>
</organism>
<reference evidence="1 2" key="1">
    <citation type="journal article" date="2010" name="J. Bacteriol.">
        <title>Genome sequence of the oligotrophic marine Gammaproteobacterium HTCC2143, isolated from the Oregon Coast.</title>
        <authorList>
            <person name="Oh H.M."/>
            <person name="Kang I."/>
            <person name="Ferriera S."/>
            <person name="Giovannoni S.J."/>
            <person name="Cho J.C."/>
        </authorList>
    </citation>
    <scope>NUCLEOTIDE SEQUENCE [LARGE SCALE GENOMIC DNA]</scope>
    <source>
        <strain evidence="1 2">HTCC2143</strain>
    </source>
</reference>
<dbReference type="AlphaFoldDB" id="A0Y8L9"/>
<evidence type="ECO:0000313" key="1">
    <source>
        <dbReference type="EMBL" id="EAW32473.1"/>
    </source>
</evidence>
<sequence>MMKITPEDYAILERGIKRTIADTGLSLDNYTSLGLTAKRYRWDLLEKSQIKIGDGVTIDGDINIYAYANKAHLDTALRRITKTR</sequence>
<name>A0Y8L9_9GAMM</name>
<dbReference type="OrthoDB" id="9925698at2"/>
<protein>
    <submittedName>
        <fullName evidence="1">Uncharacterized protein</fullName>
    </submittedName>
</protein>
<evidence type="ECO:0000313" key="2">
    <source>
        <dbReference type="Proteomes" id="UP000004931"/>
    </source>
</evidence>